<keyword evidence="2" id="KW-0812">Transmembrane</keyword>
<keyword evidence="2" id="KW-1133">Transmembrane helix</keyword>
<dbReference type="RefSeq" id="WP_169860548.1">
    <property type="nucleotide sequence ID" value="NZ_CP053021.1"/>
</dbReference>
<feature type="region of interest" description="Disordered" evidence="1">
    <location>
        <begin position="102"/>
        <end position="127"/>
    </location>
</feature>
<dbReference type="PANTHER" id="PTHR34219:SF4">
    <property type="entry name" value="PEPSY DOMAIN-CONTAINING PROTEIN"/>
    <property type="match status" value="1"/>
</dbReference>
<dbReference type="PANTHER" id="PTHR34219">
    <property type="entry name" value="IRON-REGULATED INNER MEMBRANE PROTEIN-RELATED"/>
    <property type="match status" value="1"/>
</dbReference>
<dbReference type="Pfam" id="PF03929">
    <property type="entry name" value="PepSY_TM"/>
    <property type="match status" value="1"/>
</dbReference>
<keyword evidence="2" id="KW-0472">Membrane</keyword>
<dbReference type="Proteomes" id="UP000502611">
    <property type="component" value="Chromosome"/>
</dbReference>
<evidence type="ECO:0000256" key="2">
    <source>
        <dbReference type="SAM" id="Phobius"/>
    </source>
</evidence>
<evidence type="ECO:0000313" key="3">
    <source>
        <dbReference type="EMBL" id="QJR01867.1"/>
    </source>
</evidence>
<name>A0A6M4G875_SPHYA</name>
<evidence type="ECO:0000256" key="1">
    <source>
        <dbReference type="SAM" id="MobiDB-lite"/>
    </source>
</evidence>
<gene>
    <name evidence="3" type="ORF">HH800_06415</name>
</gene>
<evidence type="ECO:0000313" key="4">
    <source>
        <dbReference type="Proteomes" id="UP000502611"/>
    </source>
</evidence>
<feature type="transmembrane region" description="Helical" evidence="2">
    <location>
        <begin position="6"/>
        <end position="28"/>
    </location>
</feature>
<protein>
    <submittedName>
        <fullName evidence="3">PepSY domain-containing protein</fullName>
    </submittedName>
</protein>
<accession>A0A6M4G875</accession>
<dbReference type="InterPro" id="IPR005625">
    <property type="entry name" value="PepSY-ass_TM"/>
</dbReference>
<sequence>MAWLHTWGGLMVCWALFAIFLTGTICLFEGPITQWMKPERTARMIGHDGDYSTGRAVAFAQNELAKVARGAHYWTIGLPNEDDPDIRIYWLDNGRREGLRLDPVNGARIPPGADRQTEGGLLISTEK</sequence>
<organism evidence="3 4">
    <name type="scientific">Sphingobium yanoikuyae</name>
    <name type="common">Sphingomonas yanoikuyae</name>
    <dbReference type="NCBI Taxonomy" id="13690"/>
    <lineage>
        <taxon>Bacteria</taxon>
        <taxon>Pseudomonadati</taxon>
        <taxon>Pseudomonadota</taxon>
        <taxon>Alphaproteobacteria</taxon>
        <taxon>Sphingomonadales</taxon>
        <taxon>Sphingomonadaceae</taxon>
        <taxon>Sphingobium</taxon>
    </lineage>
</organism>
<dbReference type="EMBL" id="CP053021">
    <property type="protein sequence ID" value="QJR01867.1"/>
    <property type="molecule type" value="Genomic_DNA"/>
</dbReference>
<dbReference type="AlphaFoldDB" id="A0A6M4G875"/>
<reference evidence="3 4" key="1">
    <citation type="submission" date="2020-04" db="EMBL/GenBank/DDBJ databases">
        <title>The Whole Genome Analysis of High salt-tolerant Sphingobium yanoikuyae YC-XJ2 with Aryl organophosphorus flame retardants (aryl-OPFRs)-degrading capacity and characteristics of Related phosphotriesterase.</title>
        <authorList>
            <person name="Li X."/>
        </authorList>
    </citation>
    <scope>NUCLEOTIDE SEQUENCE [LARGE SCALE GENOMIC DNA]</scope>
    <source>
        <strain evidence="3 4">YC-XJ2</strain>
    </source>
</reference>
<proteinExistence type="predicted"/>